<reference evidence="1" key="1">
    <citation type="submission" date="2018-01" db="EMBL/GenBank/DDBJ databases">
        <authorList>
            <person name="Clerissi C."/>
        </authorList>
    </citation>
    <scope>NUCLEOTIDE SEQUENCE</scope>
    <source>
        <strain evidence="1">Cupriavidus sp. LMG 19464</strain>
    </source>
</reference>
<proteinExistence type="predicted"/>
<gene>
    <name evidence="1" type="ORF">CBM2587_A230137</name>
</gene>
<dbReference type="RefSeq" id="WP_116357424.1">
    <property type="nucleotide sequence ID" value="NZ_JABTYD010000061.1"/>
</dbReference>
<organism evidence="1">
    <name type="scientific">Cupriavidus taiwanensis</name>
    <dbReference type="NCBI Taxonomy" id="164546"/>
    <lineage>
        <taxon>Bacteria</taxon>
        <taxon>Pseudomonadati</taxon>
        <taxon>Pseudomonadota</taxon>
        <taxon>Betaproteobacteria</taxon>
        <taxon>Burkholderiales</taxon>
        <taxon>Burkholderiaceae</taxon>
        <taxon>Cupriavidus</taxon>
    </lineage>
</organism>
<protein>
    <submittedName>
        <fullName evidence="1">Uncharacterized protein</fullName>
    </submittedName>
</protein>
<dbReference type="AlphaFoldDB" id="A0A375BRP7"/>
<dbReference type="OrthoDB" id="6623806at2"/>
<sequence length="121" mass="13335">MLTLSEAQWQALREAEARSFVGAVCEQFLGLRPELLREPGKEEVLRRMLAGYDLAARIGLQSTPHIVKLLYLCADAPQLAADEQVQMYLLKPGATPELRLDDLSAVIAYVLDEMGKGIPPA</sequence>
<name>A0A375BRP7_9BURK</name>
<accession>A0A375BRP7</accession>
<comment type="caution">
    <text evidence="1">The sequence shown here is derived from an EMBL/GenBank/DDBJ whole genome shotgun (WGS) entry which is preliminary data.</text>
</comment>
<dbReference type="Proteomes" id="UP000256780">
    <property type="component" value="Chromosome CBM2587_a"/>
</dbReference>
<evidence type="ECO:0000313" key="1">
    <source>
        <dbReference type="EMBL" id="SOY51154.1"/>
    </source>
</evidence>
<dbReference type="EMBL" id="OFSQ01000016">
    <property type="protein sequence ID" value="SOY51154.1"/>
    <property type="molecule type" value="Genomic_DNA"/>
</dbReference>